<comment type="similarity">
    <text evidence="1">Belongs to the IS21/IS1162 putative ATP-binding protein family.</text>
</comment>
<gene>
    <name evidence="5" type="ORF">BAOM_2785</name>
    <name evidence="6" type="ORF">BAOM_4745</name>
</gene>
<dbReference type="GO" id="GO:0005524">
    <property type="term" value="F:ATP binding"/>
    <property type="evidence" value="ECO:0007669"/>
    <property type="project" value="UniProtKB-KW"/>
</dbReference>
<dbReference type="KEGG" id="pasa:BAOM_4745"/>
<evidence type="ECO:0000313" key="6">
    <source>
        <dbReference type="EMBL" id="AZV45323.1"/>
    </source>
</evidence>
<dbReference type="CDD" id="cd00009">
    <property type="entry name" value="AAA"/>
    <property type="match status" value="1"/>
</dbReference>
<evidence type="ECO:0000313" key="7">
    <source>
        <dbReference type="Proteomes" id="UP000283095"/>
    </source>
</evidence>
<evidence type="ECO:0000256" key="1">
    <source>
        <dbReference type="ARBA" id="ARBA00008059"/>
    </source>
</evidence>
<protein>
    <submittedName>
        <fullName evidence="5">ATPase AAA</fullName>
    </submittedName>
</protein>
<name>A0A3Q9RNT1_9BACI</name>
<proteinExistence type="inferred from homology"/>
<evidence type="ECO:0000259" key="4">
    <source>
        <dbReference type="SMART" id="SM00382"/>
    </source>
</evidence>
<dbReference type="PIRSF" id="PIRSF003073">
    <property type="entry name" value="DNAC_TnpB_IstB"/>
    <property type="match status" value="1"/>
</dbReference>
<dbReference type="AlphaFoldDB" id="A0A3Q9RNT1"/>
<dbReference type="Proteomes" id="UP000283095">
    <property type="component" value="Chromosome"/>
</dbReference>
<evidence type="ECO:0000313" key="5">
    <source>
        <dbReference type="EMBL" id="AZV43394.1"/>
    </source>
</evidence>
<dbReference type="Pfam" id="PF01695">
    <property type="entry name" value="IstB_IS21"/>
    <property type="match status" value="1"/>
</dbReference>
<organism evidence="5 7">
    <name type="scientific">Peribacillus asahii</name>
    <dbReference type="NCBI Taxonomy" id="228899"/>
    <lineage>
        <taxon>Bacteria</taxon>
        <taxon>Bacillati</taxon>
        <taxon>Bacillota</taxon>
        <taxon>Bacilli</taxon>
        <taxon>Bacillales</taxon>
        <taxon>Bacillaceae</taxon>
        <taxon>Peribacillus</taxon>
    </lineage>
</organism>
<dbReference type="Gene3D" id="3.40.50.300">
    <property type="entry name" value="P-loop containing nucleotide triphosphate hydrolases"/>
    <property type="match status" value="1"/>
</dbReference>
<dbReference type="InterPro" id="IPR002611">
    <property type="entry name" value="IstB_ATP-bd"/>
</dbReference>
<evidence type="ECO:0000256" key="2">
    <source>
        <dbReference type="ARBA" id="ARBA00022741"/>
    </source>
</evidence>
<dbReference type="InterPro" id="IPR003593">
    <property type="entry name" value="AAA+_ATPase"/>
</dbReference>
<reference evidence="5 7" key="1">
    <citation type="submission" date="2018-01" db="EMBL/GenBank/DDBJ databases">
        <title>Bacillus asahii Genome sequencing and assembly.</title>
        <authorList>
            <person name="Jiang H."/>
            <person name="Feng Y."/>
            <person name="Zhao F."/>
            <person name="Lin X."/>
        </authorList>
    </citation>
    <scope>NUCLEOTIDE SEQUENCE [LARGE SCALE GENOMIC DNA]</scope>
    <source>
        <strain evidence="5 7">OM18</strain>
    </source>
</reference>
<dbReference type="RefSeq" id="WP_127760599.1">
    <property type="nucleotide sequence ID" value="NZ_CP026095.1"/>
</dbReference>
<dbReference type="EMBL" id="CP026095">
    <property type="protein sequence ID" value="AZV45323.1"/>
    <property type="molecule type" value="Genomic_DNA"/>
</dbReference>
<dbReference type="SUPFAM" id="SSF52540">
    <property type="entry name" value="P-loop containing nucleoside triphosphate hydrolases"/>
    <property type="match status" value="1"/>
</dbReference>
<sequence>MSTQHLTERLIKVGWQHTADQIEGLLEDASKDNVPYSEFLNTILLNEIQYRESVELEKRLLKAKLPFQKTIHDFEFDFQPSISEKRVKEVLTCRFIENGDNVLLLGPPGVGKTHLSVAFSTEAIIKGYTALFIRADDFINECNKAEKQGLINRVIKRWSRPNILVIDELGYFPFDNLSANIFFQVISKRYEQGRSLIITSNKSFIEWGKIFGDEVLATAILDRLLHHATTFNIKGGSYRLREKQKAGIQPAVINR</sequence>
<accession>A0A3Q9RNT1</accession>
<keyword evidence="2" id="KW-0547">Nucleotide-binding</keyword>
<dbReference type="PANTHER" id="PTHR30050">
    <property type="entry name" value="CHROMOSOMAL REPLICATION INITIATOR PROTEIN DNAA"/>
    <property type="match status" value="1"/>
</dbReference>
<dbReference type="EMBL" id="CP026095">
    <property type="protein sequence ID" value="AZV43394.1"/>
    <property type="molecule type" value="Genomic_DNA"/>
</dbReference>
<dbReference type="PANTHER" id="PTHR30050:SF4">
    <property type="entry name" value="ATP-BINDING PROTEIN RV3427C IN INSERTION SEQUENCE-RELATED"/>
    <property type="match status" value="1"/>
</dbReference>
<dbReference type="InterPro" id="IPR027417">
    <property type="entry name" value="P-loop_NTPase"/>
</dbReference>
<dbReference type="KEGG" id="pasa:BAOM_2785"/>
<dbReference type="SMART" id="SM00382">
    <property type="entry name" value="AAA"/>
    <property type="match status" value="1"/>
</dbReference>
<dbReference type="OrthoDB" id="2052561at2"/>
<dbReference type="GO" id="GO:0006260">
    <property type="term" value="P:DNA replication"/>
    <property type="evidence" value="ECO:0007669"/>
    <property type="project" value="TreeGrafter"/>
</dbReference>
<evidence type="ECO:0000256" key="3">
    <source>
        <dbReference type="ARBA" id="ARBA00022840"/>
    </source>
</evidence>
<dbReference type="InterPro" id="IPR028350">
    <property type="entry name" value="DNAC/IstB-like"/>
</dbReference>
<feature type="domain" description="AAA+ ATPase" evidence="4">
    <location>
        <begin position="98"/>
        <end position="231"/>
    </location>
</feature>
<keyword evidence="3" id="KW-0067">ATP-binding</keyword>
<dbReference type="InterPro" id="IPR047661">
    <property type="entry name" value="IstB"/>
</dbReference>
<dbReference type="NCBIfam" id="NF038214">
    <property type="entry name" value="IS21_help_AAA"/>
    <property type="match status" value="1"/>
</dbReference>